<dbReference type="PROSITE" id="PS51186">
    <property type="entry name" value="GNAT"/>
    <property type="match status" value="1"/>
</dbReference>
<dbReference type="CDD" id="cd04301">
    <property type="entry name" value="NAT_SF"/>
    <property type="match status" value="1"/>
</dbReference>
<dbReference type="RefSeq" id="WP_338601777.1">
    <property type="nucleotide sequence ID" value="NZ_AP028679.1"/>
</dbReference>
<keyword evidence="5" id="KW-1185">Reference proteome</keyword>
<gene>
    <name evidence="4" type="primary">argA</name>
    <name evidence="4" type="ORF">FAK_33020</name>
</gene>
<dbReference type="SUPFAM" id="SSF55729">
    <property type="entry name" value="Acyl-CoA N-acyltransferases (Nat)"/>
    <property type="match status" value="1"/>
</dbReference>
<dbReference type="EMBL" id="AP028679">
    <property type="protein sequence ID" value="BEQ16236.1"/>
    <property type="molecule type" value="Genomic_DNA"/>
</dbReference>
<accession>A0AAU9F018</accession>
<dbReference type="NCBIfam" id="NF005840">
    <property type="entry name" value="PRK07757.1"/>
    <property type="match status" value="1"/>
</dbReference>
<dbReference type="GO" id="GO:0006526">
    <property type="term" value="P:L-arginine biosynthetic process"/>
    <property type="evidence" value="ECO:0007669"/>
    <property type="project" value="InterPro"/>
</dbReference>
<dbReference type="GO" id="GO:0004042">
    <property type="term" value="F:L-glutamate N-acetyltransferase activity"/>
    <property type="evidence" value="ECO:0007669"/>
    <property type="project" value="InterPro"/>
</dbReference>
<proteinExistence type="predicted"/>
<reference evidence="5" key="1">
    <citation type="journal article" date="2023" name="Arch. Microbiol.">
        <title>Desulfoferula mesophilus gen. nov. sp. nov., a mesophilic sulfate-reducing bacterium isolated from a brackish lake sediment.</title>
        <authorList>
            <person name="Watanabe T."/>
            <person name="Yabe T."/>
            <person name="Tsuji J.M."/>
            <person name="Fukui M."/>
        </authorList>
    </citation>
    <scope>NUCLEOTIDE SEQUENCE [LARGE SCALE GENOMIC DNA]</scope>
    <source>
        <strain evidence="5">12FAK</strain>
    </source>
</reference>
<evidence type="ECO:0000259" key="3">
    <source>
        <dbReference type="PROSITE" id="PS51186"/>
    </source>
</evidence>
<feature type="domain" description="N-acetyltransferase" evidence="3">
    <location>
        <begin position="1"/>
        <end position="150"/>
    </location>
</feature>
<dbReference type="InterPro" id="IPR000182">
    <property type="entry name" value="GNAT_dom"/>
</dbReference>
<evidence type="ECO:0000313" key="5">
    <source>
        <dbReference type="Proteomes" id="UP001366166"/>
    </source>
</evidence>
<dbReference type="KEGG" id="dmp:FAK_33020"/>
<dbReference type="AlphaFoldDB" id="A0AAU9F018"/>
<dbReference type="Proteomes" id="UP001366166">
    <property type="component" value="Chromosome"/>
</dbReference>
<dbReference type="Gene3D" id="3.40.630.30">
    <property type="match status" value="1"/>
</dbReference>
<dbReference type="GO" id="GO:0005737">
    <property type="term" value="C:cytoplasm"/>
    <property type="evidence" value="ECO:0007669"/>
    <property type="project" value="InterPro"/>
</dbReference>
<dbReference type="InterPro" id="IPR010167">
    <property type="entry name" value="NH2A_AcTrfase"/>
</dbReference>
<keyword evidence="1" id="KW-0808">Transferase</keyword>
<name>A0AAU9F018_9BACT</name>
<dbReference type="InterPro" id="IPR016181">
    <property type="entry name" value="Acyl_CoA_acyltransferase"/>
</dbReference>
<evidence type="ECO:0000313" key="4">
    <source>
        <dbReference type="EMBL" id="BEQ16236.1"/>
    </source>
</evidence>
<sequence>MIRKARQDDVRFIHKLLAHYGGQGDLLARSLTDLYEFLRDFVIAEDDEGQAVGACALHLCWEDLCEIRSLAVLPERGGEGWGTKLVEACCSEAVTLGFNKIFALTYRPSFFARFDFKQVDKQLLPNKIWADCINCVKFPDCDEIAMLLEL</sequence>
<dbReference type="PANTHER" id="PTHR30602:SF12">
    <property type="entry name" value="AMINO-ACID ACETYLTRANSFERASE NAGS1, CHLOROPLASTIC-RELATED"/>
    <property type="match status" value="1"/>
</dbReference>
<protein>
    <submittedName>
        <fullName evidence="4">Acetyltransferase</fullName>
    </submittedName>
</protein>
<dbReference type="Pfam" id="PF00583">
    <property type="entry name" value="Acetyltransf_1"/>
    <property type="match status" value="1"/>
</dbReference>
<evidence type="ECO:0000256" key="1">
    <source>
        <dbReference type="ARBA" id="ARBA00022679"/>
    </source>
</evidence>
<organism evidence="4 5">
    <name type="scientific">Desulfoferula mesophila</name>
    <dbReference type="NCBI Taxonomy" id="3058419"/>
    <lineage>
        <taxon>Bacteria</taxon>
        <taxon>Pseudomonadati</taxon>
        <taxon>Thermodesulfobacteriota</taxon>
        <taxon>Desulfarculia</taxon>
        <taxon>Desulfarculales</taxon>
        <taxon>Desulfarculaceae</taxon>
        <taxon>Desulfoferula</taxon>
    </lineage>
</organism>
<keyword evidence="2" id="KW-0012">Acyltransferase</keyword>
<evidence type="ECO:0000256" key="2">
    <source>
        <dbReference type="ARBA" id="ARBA00023315"/>
    </source>
</evidence>
<dbReference type="PANTHER" id="PTHR30602">
    <property type="entry name" value="AMINO-ACID ACETYLTRANSFERASE"/>
    <property type="match status" value="1"/>
</dbReference>